<dbReference type="InterPro" id="IPR036719">
    <property type="entry name" value="Neuro-gated_channel_TM_sf"/>
</dbReference>
<keyword evidence="1" id="KW-0812">Transmembrane</keyword>
<reference evidence="3" key="1">
    <citation type="submission" date="2013-04" db="EMBL/GenBank/DDBJ databases">
        <authorList>
            <person name="Qu J."/>
            <person name="Murali S.C."/>
            <person name="Bandaranaike D."/>
            <person name="Bellair M."/>
            <person name="Blankenburg K."/>
            <person name="Chao H."/>
            <person name="Dinh H."/>
            <person name="Doddapaneni H."/>
            <person name="Downs B."/>
            <person name="Dugan-Rocha S."/>
            <person name="Elkadiri S."/>
            <person name="Gnanaolivu R.D."/>
            <person name="Hernandez B."/>
            <person name="Javaid M."/>
            <person name="Jayaseelan J.C."/>
            <person name="Lee S."/>
            <person name="Li M."/>
            <person name="Ming W."/>
            <person name="Munidasa M."/>
            <person name="Muniz J."/>
            <person name="Nguyen L."/>
            <person name="Ongeri F."/>
            <person name="Osuji N."/>
            <person name="Pu L.-L."/>
            <person name="Puazo M."/>
            <person name="Qu C."/>
            <person name="Quiroz J."/>
            <person name="Raj R."/>
            <person name="Weissenberger G."/>
            <person name="Xin Y."/>
            <person name="Zou X."/>
            <person name="Han Y."/>
            <person name="Richards S."/>
            <person name="Worley K."/>
            <person name="Muzny D."/>
            <person name="Gibbs R."/>
        </authorList>
    </citation>
    <scope>NUCLEOTIDE SEQUENCE</scope>
    <source>
        <strain evidence="3">Sampled in the wild</strain>
    </source>
</reference>
<dbReference type="PRINTS" id="PR00253">
    <property type="entry name" value="GABAARECEPTR"/>
</dbReference>
<dbReference type="CDD" id="cd19049">
    <property type="entry name" value="LGIC_TM_anion"/>
    <property type="match status" value="1"/>
</dbReference>
<evidence type="ECO:0000256" key="1">
    <source>
        <dbReference type="SAM" id="Phobius"/>
    </source>
</evidence>
<organism evidence="3 4">
    <name type="scientific">Ladona fulva</name>
    <name type="common">Scarce chaser dragonfly</name>
    <name type="synonym">Libellula fulva</name>
    <dbReference type="NCBI Taxonomy" id="123851"/>
    <lineage>
        <taxon>Eukaryota</taxon>
        <taxon>Metazoa</taxon>
        <taxon>Ecdysozoa</taxon>
        <taxon>Arthropoda</taxon>
        <taxon>Hexapoda</taxon>
        <taxon>Insecta</taxon>
        <taxon>Pterygota</taxon>
        <taxon>Palaeoptera</taxon>
        <taxon>Odonata</taxon>
        <taxon>Epiprocta</taxon>
        <taxon>Anisoptera</taxon>
        <taxon>Libelluloidea</taxon>
        <taxon>Libellulidae</taxon>
        <taxon>Ladona</taxon>
    </lineage>
</organism>
<dbReference type="SUPFAM" id="SSF90112">
    <property type="entry name" value="Neurotransmitter-gated ion-channel transmembrane pore"/>
    <property type="match status" value="1"/>
</dbReference>
<dbReference type="OrthoDB" id="8175758at2759"/>
<accession>A0A8K0KXP3</accession>
<feature type="non-terminal residue" evidence="3">
    <location>
        <position position="92"/>
    </location>
</feature>
<name>A0A8K0KXP3_LADFU</name>
<dbReference type="GO" id="GO:0005254">
    <property type="term" value="F:chloride channel activity"/>
    <property type="evidence" value="ECO:0007669"/>
    <property type="project" value="UniProtKB-ARBA"/>
</dbReference>
<evidence type="ECO:0000313" key="4">
    <source>
        <dbReference type="Proteomes" id="UP000792457"/>
    </source>
</evidence>
<dbReference type="PANTHER" id="PTHR18945">
    <property type="entry name" value="NEUROTRANSMITTER GATED ION CHANNEL"/>
    <property type="match status" value="1"/>
</dbReference>
<dbReference type="InterPro" id="IPR038050">
    <property type="entry name" value="Neuro_actylchol_rec"/>
</dbReference>
<protein>
    <recommendedName>
        <fullName evidence="2">Neurotransmitter-gated ion-channel transmembrane domain-containing protein</fullName>
    </recommendedName>
</protein>
<proteinExistence type="predicted"/>
<evidence type="ECO:0000313" key="3">
    <source>
        <dbReference type="EMBL" id="KAG8239938.1"/>
    </source>
</evidence>
<reference evidence="3" key="2">
    <citation type="submission" date="2017-10" db="EMBL/GenBank/DDBJ databases">
        <title>Ladona fulva Genome sequencing and assembly.</title>
        <authorList>
            <person name="Murali S."/>
            <person name="Richards S."/>
            <person name="Bandaranaike D."/>
            <person name="Bellair M."/>
            <person name="Blankenburg K."/>
            <person name="Chao H."/>
            <person name="Dinh H."/>
            <person name="Doddapaneni H."/>
            <person name="Dugan-Rocha S."/>
            <person name="Elkadiri S."/>
            <person name="Gnanaolivu R."/>
            <person name="Hernandez B."/>
            <person name="Skinner E."/>
            <person name="Javaid M."/>
            <person name="Lee S."/>
            <person name="Li M."/>
            <person name="Ming W."/>
            <person name="Munidasa M."/>
            <person name="Muniz J."/>
            <person name="Nguyen L."/>
            <person name="Hughes D."/>
            <person name="Osuji N."/>
            <person name="Pu L.-L."/>
            <person name="Puazo M."/>
            <person name="Qu C."/>
            <person name="Quiroz J."/>
            <person name="Raj R."/>
            <person name="Weissenberger G."/>
            <person name="Xin Y."/>
            <person name="Zou X."/>
            <person name="Han Y."/>
            <person name="Worley K."/>
            <person name="Muzny D."/>
            <person name="Gibbs R."/>
        </authorList>
    </citation>
    <scope>NUCLEOTIDE SEQUENCE</scope>
    <source>
        <strain evidence="3">Sampled in the wild</strain>
    </source>
</reference>
<keyword evidence="1" id="KW-1133">Transmembrane helix</keyword>
<dbReference type="AlphaFoldDB" id="A0A8K0KXP3"/>
<dbReference type="Proteomes" id="UP000792457">
    <property type="component" value="Unassembled WGS sequence"/>
</dbReference>
<gene>
    <name evidence="3" type="ORF">J437_LFUL019531</name>
</gene>
<dbReference type="EMBL" id="KZ310385">
    <property type="protein sequence ID" value="KAG8239938.1"/>
    <property type="molecule type" value="Genomic_DNA"/>
</dbReference>
<evidence type="ECO:0000259" key="2">
    <source>
        <dbReference type="Pfam" id="PF02932"/>
    </source>
</evidence>
<keyword evidence="1" id="KW-0472">Membrane</keyword>
<feature type="domain" description="Neurotransmitter-gated ion-channel transmembrane" evidence="2">
    <location>
        <begin position="14"/>
        <end position="92"/>
    </location>
</feature>
<keyword evidence="4" id="KW-1185">Reference proteome</keyword>
<feature type="transmembrane region" description="Helical" evidence="1">
    <location>
        <begin position="12"/>
        <end position="31"/>
    </location>
</feature>
<feature type="transmembrane region" description="Helical" evidence="1">
    <location>
        <begin position="37"/>
        <end position="57"/>
    </location>
</feature>
<dbReference type="GO" id="GO:0004888">
    <property type="term" value="F:transmembrane signaling receptor activity"/>
    <property type="evidence" value="ECO:0007669"/>
    <property type="project" value="InterPro"/>
</dbReference>
<dbReference type="InterPro" id="IPR006201">
    <property type="entry name" value="Neur_channel"/>
</dbReference>
<sequence>MKLHRRLSYHILQTYIPSSIFVITSWISYLVPIEYAPGRLAIGMTLLLTLTAMFGAIRQLTPSVSYIKALDIWMVACILFVFLSLVEFAFVL</sequence>
<dbReference type="Gene3D" id="1.20.58.390">
    <property type="entry name" value="Neurotransmitter-gated ion-channel transmembrane domain"/>
    <property type="match status" value="1"/>
</dbReference>
<feature type="transmembrane region" description="Helical" evidence="1">
    <location>
        <begin position="69"/>
        <end position="91"/>
    </location>
</feature>
<dbReference type="GO" id="GO:0099095">
    <property type="term" value="F:ligand-gated monoatomic anion channel activity"/>
    <property type="evidence" value="ECO:0007669"/>
    <property type="project" value="UniProtKB-ARBA"/>
</dbReference>
<dbReference type="GO" id="GO:0016020">
    <property type="term" value="C:membrane"/>
    <property type="evidence" value="ECO:0007669"/>
    <property type="project" value="InterPro"/>
</dbReference>
<dbReference type="GO" id="GO:0005230">
    <property type="term" value="F:extracellular ligand-gated monoatomic ion channel activity"/>
    <property type="evidence" value="ECO:0007669"/>
    <property type="project" value="UniProtKB-ARBA"/>
</dbReference>
<dbReference type="InterPro" id="IPR006029">
    <property type="entry name" value="Neurotrans-gated_channel_TM"/>
</dbReference>
<dbReference type="Pfam" id="PF02932">
    <property type="entry name" value="Neur_chan_memb"/>
    <property type="match status" value="1"/>
</dbReference>
<comment type="caution">
    <text evidence="3">The sequence shown here is derived from an EMBL/GenBank/DDBJ whole genome shotgun (WGS) entry which is preliminary data.</text>
</comment>
<dbReference type="InterPro" id="IPR006028">
    <property type="entry name" value="GABAA/Glycine_rcpt"/>
</dbReference>